<protein>
    <submittedName>
        <fullName evidence="2">Phosphate-binding protein</fullName>
    </submittedName>
</protein>
<evidence type="ECO:0000256" key="1">
    <source>
        <dbReference type="SAM" id="Phobius"/>
    </source>
</evidence>
<dbReference type="RefSeq" id="WP_036190660.1">
    <property type="nucleotide sequence ID" value="NZ_JMQN01000048.1"/>
</dbReference>
<keyword evidence="1" id="KW-0472">Membrane</keyword>
<accession>A0A081FV77</accession>
<keyword evidence="3" id="KW-1185">Reference proteome</keyword>
<evidence type="ECO:0000313" key="3">
    <source>
        <dbReference type="Proteomes" id="UP000028252"/>
    </source>
</evidence>
<keyword evidence="1" id="KW-0812">Transmembrane</keyword>
<name>A0A081FV77_9GAMM</name>
<keyword evidence="1" id="KW-1133">Transmembrane helix</keyword>
<dbReference type="Gene3D" id="3.40.190.10">
    <property type="entry name" value="Periplasmic binding protein-like II"/>
    <property type="match status" value="2"/>
</dbReference>
<comment type="caution">
    <text evidence="2">The sequence shown here is derived from an EMBL/GenBank/DDBJ whole genome shotgun (WGS) entry which is preliminary data.</text>
</comment>
<dbReference type="EMBL" id="JMQN01000048">
    <property type="protein sequence ID" value="KEA62432.1"/>
    <property type="molecule type" value="Genomic_DNA"/>
</dbReference>
<organism evidence="2 3">
    <name type="scientific">Marinobacterium lacunae</name>
    <dbReference type="NCBI Taxonomy" id="1232683"/>
    <lineage>
        <taxon>Bacteria</taxon>
        <taxon>Pseudomonadati</taxon>
        <taxon>Pseudomonadota</taxon>
        <taxon>Gammaproteobacteria</taxon>
        <taxon>Oceanospirillales</taxon>
        <taxon>Oceanospirillaceae</taxon>
        <taxon>Marinobacterium</taxon>
    </lineage>
</organism>
<dbReference type="PANTHER" id="PTHR35841:SF1">
    <property type="entry name" value="PHOSPHONATES-BINDING PERIPLASMIC PROTEIN"/>
    <property type="match status" value="1"/>
</dbReference>
<evidence type="ECO:0000313" key="2">
    <source>
        <dbReference type="EMBL" id="KEA62432.1"/>
    </source>
</evidence>
<dbReference type="eggNOG" id="COG3221">
    <property type="taxonomic scope" value="Bacteria"/>
</dbReference>
<dbReference type="PATRIC" id="fig|1232683.4.peg.3269"/>
<feature type="transmembrane region" description="Helical" evidence="1">
    <location>
        <begin position="12"/>
        <end position="35"/>
    </location>
</feature>
<dbReference type="PANTHER" id="PTHR35841">
    <property type="entry name" value="PHOSPHONATES-BINDING PERIPLASMIC PROTEIN"/>
    <property type="match status" value="1"/>
</dbReference>
<reference evidence="2 3" key="1">
    <citation type="submission" date="2014-04" db="EMBL/GenBank/DDBJ databases">
        <title>Marinobacterium kochiensis sp. nov., isolated from sediment sample collected from Kochi backwaters in Kerala, India.</title>
        <authorList>
            <person name="Singh A."/>
            <person name="Pinnaka A.K."/>
        </authorList>
    </citation>
    <scope>NUCLEOTIDE SEQUENCE [LARGE SCALE GENOMIC DNA]</scope>
    <source>
        <strain evidence="2 3">AK27</strain>
    </source>
</reference>
<dbReference type="Pfam" id="PF12974">
    <property type="entry name" value="Phosphonate-bd"/>
    <property type="match status" value="1"/>
</dbReference>
<dbReference type="SUPFAM" id="SSF53850">
    <property type="entry name" value="Periplasmic binding protein-like II"/>
    <property type="match status" value="1"/>
</dbReference>
<dbReference type="AlphaFoldDB" id="A0A081FV77"/>
<dbReference type="STRING" id="1232683.ADIMK_3323"/>
<dbReference type="Proteomes" id="UP000028252">
    <property type="component" value="Unassembled WGS sequence"/>
</dbReference>
<gene>
    <name evidence="2" type="ORF">ADIMK_3323</name>
</gene>
<proteinExistence type="predicted"/>
<sequence>MPRQYSRTSVSLFSYFMLILGVAAIPVSLCAQPLVIAQVSERPKKDYAHLRPMASYVAERLAAFGFDSAEVKLYRSADDLIRAVKTGEVHWITETPYTAARVIQETGARALAKKWKNGQREYQTLIYTRQESDVRNIEDLVGQSIAFEHPYSFSSYYLPKHILERSGLTLVPLEGSSSMPSRHQVGYVFSRNEKNNALWVDKGIVTAGALNDGDWNNPERVPPNLRKRLKIIYRSEFYPRAFEVATNALSPEAATALQSLLLSLHRPEHEALLDRYEKTEAFAAVQPEDLALLTEMVINAGNEAP</sequence>
<dbReference type="OrthoDB" id="225238at2"/>